<name>A0ABQ8TCI0_PERAM</name>
<reference evidence="1 2" key="1">
    <citation type="journal article" date="2022" name="Allergy">
        <title>Genome assembly and annotation of Periplaneta americana reveal a comprehensive cockroach allergen profile.</title>
        <authorList>
            <person name="Wang L."/>
            <person name="Xiong Q."/>
            <person name="Saelim N."/>
            <person name="Wang L."/>
            <person name="Nong W."/>
            <person name="Wan A.T."/>
            <person name="Shi M."/>
            <person name="Liu X."/>
            <person name="Cao Q."/>
            <person name="Hui J.H.L."/>
            <person name="Sookrung N."/>
            <person name="Leung T.F."/>
            <person name="Tungtrongchitr A."/>
            <person name="Tsui S.K.W."/>
        </authorList>
    </citation>
    <scope>NUCLEOTIDE SEQUENCE [LARGE SCALE GENOMIC DNA]</scope>
    <source>
        <strain evidence="1">PWHHKU_190912</strain>
    </source>
</reference>
<keyword evidence="2" id="KW-1185">Reference proteome</keyword>
<comment type="caution">
    <text evidence="1">The sequence shown here is derived from an EMBL/GenBank/DDBJ whole genome shotgun (WGS) entry which is preliminary data.</text>
</comment>
<dbReference type="EMBL" id="JAJSOF020000013">
    <property type="protein sequence ID" value="KAJ4443796.1"/>
    <property type="molecule type" value="Genomic_DNA"/>
</dbReference>
<organism evidence="1 2">
    <name type="scientific">Periplaneta americana</name>
    <name type="common">American cockroach</name>
    <name type="synonym">Blatta americana</name>
    <dbReference type="NCBI Taxonomy" id="6978"/>
    <lineage>
        <taxon>Eukaryota</taxon>
        <taxon>Metazoa</taxon>
        <taxon>Ecdysozoa</taxon>
        <taxon>Arthropoda</taxon>
        <taxon>Hexapoda</taxon>
        <taxon>Insecta</taxon>
        <taxon>Pterygota</taxon>
        <taxon>Neoptera</taxon>
        <taxon>Polyneoptera</taxon>
        <taxon>Dictyoptera</taxon>
        <taxon>Blattodea</taxon>
        <taxon>Blattoidea</taxon>
        <taxon>Blattidae</taxon>
        <taxon>Blattinae</taxon>
        <taxon>Periplaneta</taxon>
    </lineage>
</organism>
<sequence length="264" mass="31670">MRMPKPTTYKRKYQSQSTEYGADFDIDILSQIFRVISHSFDVQRSARVIKEQRHDFILSLLTNCFMVDVKLCMEESNKCCCMEKYEESQHLLIINKYTENKIPEKIAKLKNKRKELLRESKVTELTNKFNFGKYAFYRLTDNNIFDLVRNYLPMLTKYRYRKFYYGGDDDILKISRQLVFFPPLYKGFRNDASRSEEETDEIHFHLFKSVNKQNFQYWAEENPKEINMRPLHSERVTVWCCVSQFGFIGRYLFESENGGFCFSA</sequence>
<gene>
    <name evidence="1" type="ORF">ANN_05576</name>
</gene>
<evidence type="ECO:0000313" key="1">
    <source>
        <dbReference type="EMBL" id="KAJ4443796.1"/>
    </source>
</evidence>
<dbReference type="Proteomes" id="UP001148838">
    <property type="component" value="Unassembled WGS sequence"/>
</dbReference>
<accession>A0ABQ8TCI0</accession>
<protein>
    <submittedName>
        <fullName evidence="1">Uncharacterized protein</fullName>
    </submittedName>
</protein>
<evidence type="ECO:0000313" key="2">
    <source>
        <dbReference type="Proteomes" id="UP001148838"/>
    </source>
</evidence>
<proteinExistence type="predicted"/>